<organism evidence="1 2">
    <name type="scientific">Clonostachys solani</name>
    <dbReference type="NCBI Taxonomy" id="160281"/>
    <lineage>
        <taxon>Eukaryota</taxon>
        <taxon>Fungi</taxon>
        <taxon>Dikarya</taxon>
        <taxon>Ascomycota</taxon>
        <taxon>Pezizomycotina</taxon>
        <taxon>Sordariomycetes</taxon>
        <taxon>Hypocreomycetidae</taxon>
        <taxon>Hypocreales</taxon>
        <taxon>Bionectriaceae</taxon>
        <taxon>Clonostachys</taxon>
    </lineage>
</organism>
<reference evidence="1 2" key="2">
    <citation type="submission" date="2021-10" db="EMBL/GenBank/DDBJ databases">
        <authorList>
            <person name="Piombo E."/>
        </authorList>
    </citation>
    <scope>NUCLEOTIDE SEQUENCE [LARGE SCALE GENOMIC DNA]</scope>
</reference>
<feature type="non-terminal residue" evidence="1">
    <location>
        <position position="1"/>
    </location>
</feature>
<reference evidence="2" key="1">
    <citation type="submission" date="2019-06" db="EMBL/GenBank/DDBJ databases">
        <authorList>
            <person name="Broberg M."/>
        </authorList>
    </citation>
    <scope>NUCLEOTIDE SEQUENCE [LARGE SCALE GENOMIC DNA]</scope>
</reference>
<name>A0A9N9W526_9HYPO</name>
<keyword evidence="2" id="KW-1185">Reference proteome</keyword>
<dbReference type="EMBL" id="CABFOC020000011">
    <property type="protein sequence ID" value="CAH0045546.1"/>
    <property type="molecule type" value="Genomic_DNA"/>
</dbReference>
<dbReference type="Proteomes" id="UP000775872">
    <property type="component" value="Unassembled WGS sequence"/>
</dbReference>
<comment type="caution">
    <text evidence="1">The sequence shown here is derived from an EMBL/GenBank/DDBJ whole genome shotgun (WGS) entry which is preliminary data.</text>
</comment>
<sequence>MYFADPKIWRNAVKAGLGENLDGFKVIYVWTCGQDESTYQRGQAPVAKCQRGRNRVPDDGMFRVSVGPIPGPPSIGNIDWPPSPRNSDVLWLYEWR</sequence>
<protein>
    <submittedName>
        <fullName evidence="1">Uncharacterized protein</fullName>
    </submittedName>
</protein>
<proteinExistence type="predicted"/>
<evidence type="ECO:0000313" key="2">
    <source>
        <dbReference type="Proteomes" id="UP000775872"/>
    </source>
</evidence>
<evidence type="ECO:0000313" key="1">
    <source>
        <dbReference type="EMBL" id="CAH0045546.1"/>
    </source>
</evidence>
<dbReference type="AlphaFoldDB" id="A0A9N9W526"/>
<accession>A0A9N9W526</accession>
<gene>
    <name evidence="1" type="ORF">CSOL1703_00011298</name>
</gene>